<evidence type="ECO:0000313" key="2">
    <source>
        <dbReference type="Proteomes" id="UP000276215"/>
    </source>
</evidence>
<accession>A0A3N4JTY3</accession>
<proteinExistence type="predicted"/>
<dbReference type="AlphaFoldDB" id="A0A3N4JTY3"/>
<organism evidence="1 2">
    <name type="scientific">Choiromyces venosus 120613-1</name>
    <dbReference type="NCBI Taxonomy" id="1336337"/>
    <lineage>
        <taxon>Eukaryota</taxon>
        <taxon>Fungi</taxon>
        <taxon>Dikarya</taxon>
        <taxon>Ascomycota</taxon>
        <taxon>Pezizomycotina</taxon>
        <taxon>Pezizomycetes</taxon>
        <taxon>Pezizales</taxon>
        <taxon>Tuberaceae</taxon>
        <taxon>Choiromyces</taxon>
    </lineage>
</organism>
<gene>
    <name evidence="1" type="ORF">L873DRAFT_604762</name>
</gene>
<dbReference type="OrthoDB" id="2537769at2759"/>
<protein>
    <submittedName>
        <fullName evidence="1">Uncharacterized protein</fullName>
    </submittedName>
</protein>
<name>A0A3N4JTY3_9PEZI</name>
<evidence type="ECO:0000313" key="1">
    <source>
        <dbReference type="EMBL" id="RPB01814.1"/>
    </source>
</evidence>
<dbReference type="Proteomes" id="UP000276215">
    <property type="component" value="Unassembled WGS sequence"/>
</dbReference>
<reference evidence="1 2" key="1">
    <citation type="journal article" date="2018" name="Nat. Ecol. Evol.">
        <title>Pezizomycetes genomes reveal the molecular basis of ectomycorrhizal truffle lifestyle.</title>
        <authorList>
            <person name="Murat C."/>
            <person name="Payen T."/>
            <person name="Noel B."/>
            <person name="Kuo A."/>
            <person name="Morin E."/>
            <person name="Chen J."/>
            <person name="Kohler A."/>
            <person name="Krizsan K."/>
            <person name="Balestrini R."/>
            <person name="Da Silva C."/>
            <person name="Montanini B."/>
            <person name="Hainaut M."/>
            <person name="Levati E."/>
            <person name="Barry K.W."/>
            <person name="Belfiori B."/>
            <person name="Cichocki N."/>
            <person name="Clum A."/>
            <person name="Dockter R.B."/>
            <person name="Fauchery L."/>
            <person name="Guy J."/>
            <person name="Iotti M."/>
            <person name="Le Tacon F."/>
            <person name="Lindquist E.A."/>
            <person name="Lipzen A."/>
            <person name="Malagnac F."/>
            <person name="Mello A."/>
            <person name="Molinier V."/>
            <person name="Miyauchi S."/>
            <person name="Poulain J."/>
            <person name="Riccioni C."/>
            <person name="Rubini A."/>
            <person name="Sitrit Y."/>
            <person name="Splivallo R."/>
            <person name="Traeger S."/>
            <person name="Wang M."/>
            <person name="Zifcakova L."/>
            <person name="Wipf D."/>
            <person name="Zambonelli A."/>
            <person name="Paolocci F."/>
            <person name="Nowrousian M."/>
            <person name="Ottonello S."/>
            <person name="Baldrian P."/>
            <person name="Spatafora J.W."/>
            <person name="Henrissat B."/>
            <person name="Nagy L.G."/>
            <person name="Aury J.M."/>
            <person name="Wincker P."/>
            <person name="Grigoriev I.V."/>
            <person name="Bonfante P."/>
            <person name="Martin F.M."/>
        </authorList>
    </citation>
    <scope>NUCLEOTIDE SEQUENCE [LARGE SCALE GENOMIC DNA]</scope>
    <source>
        <strain evidence="1 2">120613-1</strain>
    </source>
</reference>
<sequence length="124" mass="14155">MRKNSFLTDVSRSRMGRKGPYAFYYLSVQPGRSLMAIVTLFSCCSRMPRCQVHSSPPNLARSAFLSEMLGANCSAFVVYCTLHRHLNLVAVFRNHVYNNSIGSCSLRRMFIALLEAYWTCRTEN</sequence>
<keyword evidence="2" id="KW-1185">Reference proteome</keyword>
<dbReference type="EMBL" id="ML120371">
    <property type="protein sequence ID" value="RPB01814.1"/>
    <property type="molecule type" value="Genomic_DNA"/>
</dbReference>